<evidence type="ECO:0000256" key="11">
    <source>
        <dbReference type="ARBA" id="ARBA00023098"/>
    </source>
</evidence>
<comment type="catalytic activity">
    <reaction evidence="1">
        <text>D-glucose 6-phosphate = 1D-myo-inositol 3-phosphate</text>
        <dbReference type="Rhea" id="RHEA:10716"/>
        <dbReference type="ChEBI" id="CHEBI:58401"/>
        <dbReference type="ChEBI" id="CHEBI:61548"/>
        <dbReference type="EC" id="5.5.1.4"/>
    </reaction>
</comment>
<dbReference type="GO" id="GO:0005737">
    <property type="term" value="C:cytoplasm"/>
    <property type="evidence" value="ECO:0007669"/>
    <property type="project" value="UniProtKB-SubCell"/>
</dbReference>
<dbReference type="InterPro" id="IPR002587">
    <property type="entry name" value="Myo-inos-1-P_Synthase"/>
</dbReference>
<dbReference type="SUPFAM" id="SSF51735">
    <property type="entry name" value="NAD(P)-binding Rossmann-fold domains"/>
    <property type="match status" value="2"/>
</dbReference>
<evidence type="ECO:0000256" key="13">
    <source>
        <dbReference type="ARBA" id="ARBA00023235"/>
    </source>
</evidence>
<dbReference type="OMA" id="VYVPMKE"/>
<evidence type="ECO:0000313" key="19">
    <source>
        <dbReference type="Proteomes" id="UP000031036"/>
    </source>
</evidence>
<evidence type="ECO:0000259" key="17">
    <source>
        <dbReference type="Pfam" id="PF01658"/>
    </source>
</evidence>
<evidence type="ECO:0000256" key="7">
    <source>
        <dbReference type="ARBA" id="ARBA00022490"/>
    </source>
</evidence>
<comment type="cofactor">
    <cofactor evidence="2">
        <name>NAD(+)</name>
        <dbReference type="ChEBI" id="CHEBI:57540"/>
    </cofactor>
</comment>
<dbReference type="AlphaFoldDB" id="A0A0B2VRY7"/>
<keyword evidence="12" id="KW-0594">Phospholipid biosynthesis</keyword>
<dbReference type="InterPro" id="IPR013021">
    <property type="entry name" value="Myo-inos-1-P_Synthase_GAPDH"/>
</dbReference>
<dbReference type="STRING" id="6265.A0A0B2VRY7"/>
<dbReference type="FunFam" id="3.30.360.10:FF:000040">
    <property type="entry name" value="Inositol 1-phosphate synthase"/>
    <property type="match status" value="1"/>
</dbReference>
<dbReference type="OrthoDB" id="2887at2759"/>
<dbReference type="GO" id="GO:0006021">
    <property type="term" value="P:inositol biosynthetic process"/>
    <property type="evidence" value="ECO:0007669"/>
    <property type="project" value="UniProtKB-UniPathway"/>
</dbReference>
<keyword evidence="9" id="KW-0398">Inositol biosynthesis</keyword>
<dbReference type="Proteomes" id="UP000031036">
    <property type="component" value="Unassembled WGS sequence"/>
</dbReference>
<comment type="similarity">
    <text evidence="5">Belongs to the myo-inositol 1-phosphate synthase family.</text>
</comment>
<evidence type="ECO:0000256" key="8">
    <source>
        <dbReference type="ARBA" id="ARBA00022516"/>
    </source>
</evidence>
<dbReference type="PANTHER" id="PTHR11510">
    <property type="entry name" value="MYO-INOSITOL-1 PHOSPHATE SYNTHASE"/>
    <property type="match status" value="1"/>
</dbReference>
<evidence type="ECO:0000256" key="3">
    <source>
        <dbReference type="ARBA" id="ARBA00004496"/>
    </source>
</evidence>
<dbReference type="UniPathway" id="UPA00823">
    <property type="reaction ID" value="UER00787"/>
</dbReference>
<keyword evidence="19" id="KW-1185">Reference proteome</keyword>
<keyword evidence="13" id="KW-0413">Isomerase</keyword>
<evidence type="ECO:0000256" key="15">
    <source>
        <dbReference type="ARBA" id="ARBA00025559"/>
    </source>
</evidence>
<reference evidence="18 19" key="1">
    <citation type="submission" date="2014-11" db="EMBL/GenBank/DDBJ databases">
        <title>Genetic blueprint of the zoonotic pathogen Toxocara canis.</title>
        <authorList>
            <person name="Zhu X.-Q."/>
            <person name="Korhonen P.K."/>
            <person name="Cai H."/>
            <person name="Young N.D."/>
            <person name="Nejsum P."/>
            <person name="von Samson-Himmelstjerna G."/>
            <person name="Boag P.R."/>
            <person name="Tan P."/>
            <person name="Li Q."/>
            <person name="Min J."/>
            <person name="Yang Y."/>
            <person name="Wang X."/>
            <person name="Fang X."/>
            <person name="Hall R.S."/>
            <person name="Hofmann A."/>
            <person name="Sternberg P.W."/>
            <person name="Jex A.R."/>
            <person name="Gasser R.B."/>
        </authorList>
    </citation>
    <scope>NUCLEOTIDE SEQUENCE [LARGE SCALE GENOMIC DNA]</scope>
    <source>
        <strain evidence="18">PN_DK_2014</strain>
    </source>
</reference>
<keyword evidence="7" id="KW-0963">Cytoplasm</keyword>
<evidence type="ECO:0000256" key="10">
    <source>
        <dbReference type="ARBA" id="ARBA00023027"/>
    </source>
</evidence>
<evidence type="ECO:0000256" key="16">
    <source>
        <dbReference type="ARBA" id="ARBA00070063"/>
    </source>
</evidence>
<comment type="caution">
    <text evidence="18">The sequence shown here is derived from an EMBL/GenBank/DDBJ whole genome shotgun (WGS) entry which is preliminary data.</text>
</comment>
<comment type="pathway">
    <text evidence="4">Polyol metabolism; myo-inositol biosynthesis; myo-inositol from D-glucose 6-phosphate: step 1/2.</text>
</comment>
<gene>
    <name evidence="18" type="primary">INPS1</name>
    <name evidence="18" type="ORF">Tcan_12257</name>
</gene>
<dbReference type="FunFam" id="3.40.50.720:FF:000334">
    <property type="entry name" value="Inositol-3-phosphate synthase"/>
    <property type="match status" value="1"/>
</dbReference>
<protein>
    <recommendedName>
        <fullName evidence="16">Inositol-3-phosphate synthase</fullName>
        <ecNumber evidence="6">5.5.1.4</ecNumber>
    </recommendedName>
</protein>
<dbReference type="Gene3D" id="3.30.360.10">
    <property type="entry name" value="Dihydrodipicolinate Reductase, domain 2"/>
    <property type="match status" value="1"/>
</dbReference>
<evidence type="ECO:0000256" key="5">
    <source>
        <dbReference type="ARBA" id="ARBA00010813"/>
    </source>
</evidence>
<evidence type="ECO:0000256" key="4">
    <source>
        <dbReference type="ARBA" id="ARBA00005117"/>
    </source>
</evidence>
<evidence type="ECO:0000256" key="14">
    <source>
        <dbReference type="ARBA" id="ARBA00023264"/>
    </source>
</evidence>
<comment type="subcellular location">
    <subcellularLocation>
        <location evidence="3">Cytoplasm</location>
    </subcellularLocation>
</comment>
<name>A0A0B2VRY7_TOXCA</name>
<keyword evidence="10" id="KW-0520">NAD</keyword>
<keyword evidence="14" id="KW-1208">Phospholipid metabolism</keyword>
<feature type="domain" description="Myo-inositol-1-phosphate synthase GAPDH-like" evidence="17">
    <location>
        <begin position="367"/>
        <end position="480"/>
    </location>
</feature>
<accession>A0A0B2VRY7</accession>
<evidence type="ECO:0000256" key="12">
    <source>
        <dbReference type="ARBA" id="ARBA00023209"/>
    </source>
</evidence>
<evidence type="ECO:0000256" key="6">
    <source>
        <dbReference type="ARBA" id="ARBA00012125"/>
    </source>
</evidence>
<evidence type="ECO:0000313" key="18">
    <source>
        <dbReference type="EMBL" id="KHN83740.1"/>
    </source>
</evidence>
<dbReference type="GO" id="GO:0008654">
    <property type="term" value="P:phospholipid biosynthetic process"/>
    <property type="evidence" value="ECO:0007669"/>
    <property type="project" value="UniProtKB-KW"/>
</dbReference>
<dbReference type="GO" id="GO:0004512">
    <property type="term" value="F:inositol-3-phosphate synthase activity"/>
    <property type="evidence" value="ECO:0007669"/>
    <property type="project" value="UniProtKB-EC"/>
</dbReference>
<comment type="function">
    <text evidence="15">Key enzyme in myo-inositol biosynthesis pathway that catalyzes the conversion of glucose 6-phosphate to 1-myo-inositol 1-phosphate in a NAD-dependent manner. Rate-limiting enzyme in the synthesis of all inositol-containing compounds.</text>
</comment>
<dbReference type="EC" id="5.5.1.4" evidence="6"/>
<dbReference type="InterPro" id="IPR036291">
    <property type="entry name" value="NAD(P)-bd_dom_sf"/>
</dbReference>
<evidence type="ECO:0000256" key="1">
    <source>
        <dbReference type="ARBA" id="ARBA00000113"/>
    </source>
</evidence>
<evidence type="ECO:0000256" key="9">
    <source>
        <dbReference type="ARBA" id="ARBA00022550"/>
    </source>
</evidence>
<sequence>MVANAKHINETTNAHAHRTIAPPAQLHINSSGAQNDGTYLTSEYVYRRNRIEYAQDGNIEVSPQTHRYTFRTLLKPQKTGLLLVGLGGNNASTLLGAILANKHHISWRTRHGEQKANYYGSITQSTTVHIGWDGKKQVYVPFNRILPMVDPDDLIVDGWDINNANLYQAMQRAKVFEPELQEKLRPYMEGIVPKPSIYYPDFIASNQEIRANNVFEPELQEKLRPYMEGIVPKPSIYYPDFIASNQEIRANNVITDSNKQEHVEHIRNDIRNFKLQNNLDCVVVVWTASTERYVHVREGLNTNADEILSAIARNEEEISPSNMFAAAAILEGAHYVNGSPQNTLVPGIIDLAQRQKVFVGGDDFKSGQTKLKSALVEFLVNSGLKPESIVSYNHLGNNDGKNLSEQPQFRSKEISKSSVVDDMVCANHILYPNGNKPDHVIVIKYVPFVGDSKRAMDEYICSIFMGGQQTLAIHNTCEDSLLAAPLIIDIALITELASRIQYKTNSTKDYSGMHSVLSILSVLLKAPVVPPKTPVVNAFMKQLSGLTKLLCACAGIVAENDLQIEFFTENLCAESEYRTSDLEGAYVSKQVNDANSMTAARGTSFL</sequence>
<evidence type="ECO:0000256" key="2">
    <source>
        <dbReference type="ARBA" id="ARBA00001911"/>
    </source>
</evidence>
<dbReference type="PIRSF" id="PIRSF015578">
    <property type="entry name" value="Myoinos-ppht_syn"/>
    <property type="match status" value="1"/>
</dbReference>
<organism evidence="18 19">
    <name type="scientific">Toxocara canis</name>
    <name type="common">Canine roundworm</name>
    <dbReference type="NCBI Taxonomy" id="6265"/>
    <lineage>
        <taxon>Eukaryota</taxon>
        <taxon>Metazoa</taxon>
        <taxon>Ecdysozoa</taxon>
        <taxon>Nematoda</taxon>
        <taxon>Chromadorea</taxon>
        <taxon>Rhabditida</taxon>
        <taxon>Spirurina</taxon>
        <taxon>Ascaridomorpha</taxon>
        <taxon>Ascaridoidea</taxon>
        <taxon>Toxocaridae</taxon>
        <taxon>Toxocara</taxon>
    </lineage>
</organism>
<keyword evidence="8" id="KW-0444">Lipid biosynthesis</keyword>
<dbReference type="Pfam" id="PF01658">
    <property type="entry name" value="Inos-1-P_synth"/>
    <property type="match status" value="1"/>
</dbReference>
<keyword evidence="11" id="KW-0443">Lipid metabolism</keyword>
<dbReference type="Pfam" id="PF07994">
    <property type="entry name" value="NAD_binding_5"/>
    <property type="match status" value="1"/>
</dbReference>
<dbReference type="Gene3D" id="3.40.50.720">
    <property type="entry name" value="NAD(P)-binding Rossmann-like Domain"/>
    <property type="match status" value="2"/>
</dbReference>
<dbReference type="EMBL" id="JPKZ01001140">
    <property type="protein sequence ID" value="KHN83740.1"/>
    <property type="molecule type" value="Genomic_DNA"/>
</dbReference>
<proteinExistence type="inferred from homology"/>
<dbReference type="SUPFAM" id="SSF55347">
    <property type="entry name" value="Glyceraldehyde-3-phosphate dehydrogenase-like, C-terminal domain"/>
    <property type="match status" value="1"/>
</dbReference>